<accession>A0A8A3PC21</accession>
<dbReference type="OrthoDB" id="3564120at2759"/>
<name>A0A8A3PC21_9HELO</name>
<dbReference type="EMBL" id="CP063407">
    <property type="protein sequence ID" value="QSZ32664.1"/>
    <property type="molecule type" value="Genomic_DNA"/>
</dbReference>
<evidence type="ECO:0000313" key="2">
    <source>
        <dbReference type="EMBL" id="QSZ32664.1"/>
    </source>
</evidence>
<dbReference type="AlphaFoldDB" id="A0A8A3PC21"/>
<protein>
    <submittedName>
        <fullName evidence="2">Uncharacterized protein</fullName>
    </submittedName>
</protein>
<feature type="region of interest" description="Disordered" evidence="1">
    <location>
        <begin position="1"/>
        <end position="23"/>
    </location>
</feature>
<organism evidence="2 3">
    <name type="scientific">Monilinia vaccinii-corymbosi</name>
    <dbReference type="NCBI Taxonomy" id="61207"/>
    <lineage>
        <taxon>Eukaryota</taxon>
        <taxon>Fungi</taxon>
        <taxon>Dikarya</taxon>
        <taxon>Ascomycota</taxon>
        <taxon>Pezizomycotina</taxon>
        <taxon>Leotiomycetes</taxon>
        <taxon>Helotiales</taxon>
        <taxon>Sclerotiniaceae</taxon>
        <taxon>Monilinia</taxon>
    </lineage>
</organism>
<evidence type="ECO:0000256" key="1">
    <source>
        <dbReference type="SAM" id="MobiDB-lite"/>
    </source>
</evidence>
<keyword evidence="3" id="KW-1185">Reference proteome</keyword>
<dbReference type="Proteomes" id="UP000672032">
    <property type="component" value="Chromosome 3"/>
</dbReference>
<proteinExistence type="predicted"/>
<gene>
    <name evidence="2" type="ORF">DSL72_002243</name>
</gene>
<evidence type="ECO:0000313" key="3">
    <source>
        <dbReference type="Proteomes" id="UP000672032"/>
    </source>
</evidence>
<sequence length="142" mass="17066">MRVGYGYRQGYGDTRPTSREENDKTLRKHWTKIWIQHQIGVQDRPEIEWGKEFATRLENQFPLMEFETLRDLERAPIPRRDSMDPRERGAAIIRELLYFYPPVMNEIVKGMDRFESCDRDTANQYINQAQREIDEELKKADK</sequence>
<reference evidence="2" key="1">
    <citation type="submission" date="2020-10" db="EMBL/GenBank/DDBJ databases">
        <title>Genome Sequence of Monilinia vaccinii-corymbosi Sheds Light on Mummy Berry Disease Infection of Blueberry and Mating Type.</title>
        <authorList>
            <person name="Yow A.G."/>
            <person name="Zhang Y."/>
            <person name="Bansal K."/>
            <person name="Eacker S.M."/>
            <person name="Sullivan S."/>
            <person name="Liachko I."/>
            <person name="Cubeta M.A."/>
            <person name="Rollins J.A."/>
            <person name="Ashrafi H."/>
        </authorList>
    </citation>
    <scope>NUCLEOTIDE SEQUENCE</scope>
    <source>
        <strain evidence="2">RL-1</strain>
    </source>
</reference>